<dbReference type="InterPro" id="IPR016024">
    <property type="entry name" value="ARM-type_fold"/>
</dbReference>
<organism evidence="2 3">
    <name type="scientific">Sediminispirochaeta smaragdinae (strain DSM 11293 / JCM 15392 / SEBR 4228)</name>
    <name type="common">Spirochaeta smaragdinae</name>
    <dbReference type="NCBI Taxonomy" id="573413"/>
    <lineage>
        <taxon>Bacteria</taxon>
        <taxon>Pseudomonadati</taxon>
        <taxon>Spirochaetota</taxon>
        <taxon>Spirochaetia</taxon>
        <taxon>Spirochaetales</taxon>
        <taxon>Spirochaetaceae</taxon>
        <taxon>Sediminispirochaeta</taxon>
    </lineage>
</organism>
<evidence type="ECO:0000313" key="2">
    <source>
        <dbReference type="EMBL" id="ADK80633.1"/>
    </source>
</evidence>
<keyword evidence="1" id="KW-0732">Signal</keyword>
<dbReference type="HOGENOM" id="CLU_056728_0_0_12"/>
<dbReference type="RefSeq" id="WP_013254097.1">
    <property type="nucleotide sequence ID" value="NC_014364.1"/>
</dbReference>
<name>E1R598_SEDSS</name>
<evidence type="ECO:0000313" key="3">
    <source>
        <dbReference type="Proteomes" id="UP000002318"/>
    </source>
</evidence>
<evidence type="ECO:0008006" key="4">
    <source>
        <dbReference type="Google" id="ProtNLM"/>
    </source>
</evidence>
<dbReference type="KEGG" id="ssm:Spirs_1506"/>
<dbReference type="SUPFAM" id="SSF48371">
    <property type="entry name" value="ARM repeat"/>
    <property type="match status" value="1"/>
</dbReference>
<proteinExistence type="predicted"/>
<dbReference type="OrthoDB" id="370161at2"/>
<dbReference type="Proteomes" id="UP000002318">
    <property type="component" value="Chromosome"/>
</dbReference>
<sequence>MNRTTGFYRLFTLVFAVLLVASFSVVSAQDASEEDPMLLAFQKSFARGSLSTKIQVLQDASEMNGPEMGPLYRQAIEFILDNIRTLRDDTAAQELAVLAVNLIGMHEYTPAADIIWRLFEQSSSVRIQIAVMSALGAVAGDDPELISKLNTWMASQNNAMRSGGNVDRQVLAECVVTLGKIGNENSYGLLFSASYLKYSDEITYKADGALEQLGGDYVANISRVIEQNPPVEKLEALKRADSREALSVEQKATIAMKALSYGLGSRVVAEEEKPVLRELRYEAVRALTEYRWAEATELVIDHFDQTTVEVDRGETSTSSLLEAIACLGAMGTHEAAVRLSLYLEVMNAYVENGQPVDTQVALAVVNNLGALGDRVAFDYLLYTGYLDYAPPVKRAAREALDNLKN</sequence>
<dbReference type="Gene3D" id="1.25.10.10">
    <property type="entry name" value="Leucine-rich Repeat Variant"/>
    <property type="match status" value="1"/>
</dbReference>
<dbReference type="EMBL" id="CP002116">
    <property type="protein sequence ID" value="ADK80633.1"/>
    <property type="molecule type" value="Genomic_DNA"/>
</dbReference>
<keyword evidence="3" id="KW-1185">Reference proteome</keyword>
<dbReference type="STRING" id="573413.Spirs_1506"/>
<dbReference type="eggNOG" id="COG1413">
    <property type="taxonomic scope" value="Bacteria"/>
</dbReference>
<reference evidence="2 3" key="1">
    <citation type="journal article" date="2010" name="Stand. Genomic Sci.">
        <title>Complete genome sequence of Spirochaeta smaragdinae type strain (SEBR 4228).</title>
        <authorList>
            <person name="Mavromatis K."/>
            <person name="Yasawong M."/>
            <person name="Chertkov O."/>
            <person name="Lapidus A."/>
            <person name="Lucas S."/>
            <person name="Nolan M."/>
            <person name="Del Rio T.G."/>
            <person name="Tice H."/>
            <person name="Cheng J.F."/>
            <person name="Pitluck S."/>
            <person name="Liolios K."/>
            <person name="Ivanova N."/>
            <person name="Tapia R."/>
            <person name="Han C."/>
            <person name="Bruce D."/>
            <person name="Goodwin L."/>
            <person name="Pati A."/>
            <person name="Chen A."/>
            <person name="Palaniappan K."/>
            <person name="Land M."/>
            <person name="Hauser L."/>
            <person name="Chang Y.J."/>
            <person name="Jeffries C.D."/>
            <person name="Detter J.C."/>
            <person name="Rohde M."/>
            <person name="Brambilla E."/>
            <person name="Spring S."/>
            <person name="Goker M."/>
            <person name="Sikorski J."/>
            <person name="Woyke T."/>
            <person name="Bristow J."/>
            <person name="Eisen J.A."/>
            <person name="Markowitz V."/>
            <person name="Hugenholtz P."/>
            <person name="Klenk H.P."/>
            <person name="Kyrpides N.C."/>
        </authorList>
    </citation>
    <scope>NUCLEOTIDE SEQUENCE [LARGE SCALE GENOMIC DNA]</scope>
    <source>
        <strain evidence="3">DSM 11293 / JCM 15392 / SEBR 4228</strain>
    </source>
</reference>
<feature type="signal peptide" evidence="1">
    <location>
        <begin position="1"/>
        <end position="28"/>
    </location>
</feature>
<dbReference type="AlphaFoldDB" id="E1R598"/>
<accession>E1R598</accession>
<dbReference type="InterPro" id="IPR011989">
    <property type="entry name" value="ARM-like"/>
</dbReference>
<gene>
    <name evidence="2" type="ordered locus">Spirs_1506</name>
</gene>
<protein>
    <recommendedName>
        <fullName evidence="4">HEAT repeat domain-containing protein</fullName>
    </recommendedName>
</protein>
<feature type="chain" id="PRO_5003150728" description="HEAT repeat domain-containing protein" evidence="1">
    <location>
        <begin position="29"/>
        <end position="405"/>
    </location>
</feature>
<evidence type="ECO:0000256" key="1">
    <source>
        <dbReference type="SAM" id="SignalP"/>
    </source>
</evidence>